<comment type="subcellular location">
    <subcellularLocation>
        <location evidence="1">Virion</location>
    </subcellularLocation>
</comment>
<evidence type="ECO:0000259" key="3">
    <source>
        <dbReference type="Pfam" id="PF12708"/>
    </source>
</evidence>
<reference evidence="4" key="1">
    <citation type="submission" date="2020-05" db="EMBL/GenBank/DDBJ databases">
        <authorList>
            <person name="Chiriac C."/>
            <person name="Salcher M."/>
            <person name="Ghai R."/>
            <person name="Kavagutti S V."/>
        </authorList>
    </citation>
    <scope>NUCLEOTIDE SEQUENCE</scope>
</reference>
<evidence type="ECO:0000256" key="1">
    <source>
        <dbReference type="ARBA" id="ARBA00004328"/>
    </source>
</evidence>
<feature type="domain" description="Rhamnogalacturonase A/B/Epimerase-like pectate lyase" evidence="3">
    <location>
        <begin position="16"/>
        <end position="82"/>
    </location>
</feature>
<proteinExistence type="predicted"/>
<organism evidence="4">
    <name type="scientific">uncultured Caudovirales phage</name>
    <dbReference type="NCBI Taxonomy" id="2100421"/>
    <lineage>
        <taxon>Viruses</taxon>
        <taxon>Duplodnaviria</taxon>
        <taxon>Heunggongvirae</taxon>
        <taxon>Uroviricota</taxon>
        <taxon>Caudoviricetes</taxon>
        <taxon>Peduoviridae</taxon>
        <taxon>Maltschvirus</taxon>
        <taxon>Maltschvirus maltsch</taxon>
    </lineage>
</organism>
<dbReference type="GO" id="GO:0019058">
    <property type="term" value="P:viral life cycle"/>
    <property type="evidence" value="ECO:0007669"/>
    <property type="project" value="UniProtKB-ARBA"/>
</dbReference>
<sequence>MSLTKASYSMITGAPVNVKDFGAVGDGVTDDSAAFQAAVATLTSAGGKMIFVPKGVYVTSFELGYGQQIVGESARGSTLLKPPTGATYVITIKATVSARQNCQIRNMTIYNPGAVANCDGIYFNSASVSNINDSHLVENVFISGFRYGIYVTGRQILCRYLGIEVTTCTKGMYVVSDASNYAYNLNYFEQCRFSSCTQEGVKITGYNIANKFVNCNVELNNSSAVAGIAGFYIEDAEGLFLDNPYFELNGSAVTVDTVNPLNNSIGLYLTGARCFNVRVTNGWMVQSGTIIAVNVSSGIIGGEISGIRFAPSSGGFDVYVGDKLNGINGQPIIIDSNNYFSGQLKILSPASGLTAGAVRQTAATQFIAAATTLDLRAANKFSVSNATGFNLVNITNRFPGMTMMVSNIGAGTVTIDASLMSSGVASSLAANVSKQYLVLGYGSIGKFVEI</sequence>
<dbReference type="InterPro" id="IPR012334">
    <property type="entry name" value="Pectin_lyas_fold"/>
</dbReference>
<dbReference type="GO" id="GO:0044423">
    <property type="term" value="C:virion component"/>
    <property type="evidence" value="ECO:0007669"/>
    <property type="project" value="UniProtKB-KW"/>
</dbReference>
<dbReference type="Gene3D" id="2.160.20.10">
    <property type="entry name" value="Single-stranded right-handed beta-helix, Pectin lyase-like"/>
    <property type="match status" value="1"/>
</dbReference>
<accession>A0A6J5TA01</accession>
<dbReference type="GO" id="GO:0051701">
    <property type="term" value="P:biological process involved in interaction with host"/>
    <property type="evidence" value="ECO:0007669"/>
    <property type="project" value="UniProtKB-ARBA"/>
</dbReference>
<dbReference type="GO" id="GO:0016829">
    <property type="term" value="F:lyase activity"/>
    <property type="evidence" value="ECO:0007669"/>
    <property type="project" value="UniProtKB-KW"/>
</dbReference>
<keyword evidence="2" id="KW-0946">Virion</keyword>
<protein>
    <submittedName>
        <fullName evidence="4">Pectate lyase superfamily protein</fullName>
    </submittedName>
</protein>
<dbReference type="InterPro" id="IPR024535">
    <property type="entry name" value="RHGA/B-epi-like_pectate_lyase"/>
</dbReference>
<dbReference type="SUPFAM" id="SSF51126">
    <property type="entry name" value="Pectin lyase-like"/>
    <property type="match status" value="1"/>
</dbReference>
<name>A0A6J5TA01_9CAUD</name>
<dbReference type="Pfam" id="PF12708">
    <property type="entry name" value="Pect-lyase_RHGA_epim"/>
    <property type="match status" value="1"/>
</dbReference>
<evidence type="ECO:0000313" key="4">
    <source>
        <dbReference type="EMBL" id="CAB4240987.1"/>
    </source>
</evidence>
<evidence type="ECO:0000256" key="2">
    <source>
        <dbReference type="ARBA" id="ARBA00022844"/>
    </source>
</evidence>
<dbReference type="EMBL" id="LR797817">
    <property type="protein sequence ID" value="CAB4240987.1"/>
    <property type="molecule type" value="Genomic_DNA"/>
</dbReference>
<dbReference type="InterPro" id="IPR011050">
    <property type="entry name" value="Pectin_lyase_fold/virulence"/>
</dbReference>
<gene>
    <name evidence="4" type="ORF">UFOVP24_31</name>
</gene>
<keyword evidence="4" id="KW-0456">Lyase</keyword>